<gene>
    <name evidence="4" type="ORF">HLB44_01825</name>
</gene>
<feature type="region of interest" description="Disordered" evidence="2">
    <location>
        <begin position="220"/>
        <end position="251"/>
    </location>
</feature>
<comment type="caution">
    <text evidence="4">The sequence shown here is derived from an EMBL/GenBank/DDBJ whole genome shotgun (WGS) entry which is preliminary data.</text>
</comment>
<dbReference type="Pfam" id="PF24096">
    <property type="entry name" value="DUF7379"/>
    <property type="match status" value="1"/>
</dbReference>
<dbReference type="Proteomes" id="UP000737171">
    <property type="component" value="Unassembled WGS sequence"/>
</dbReference>
<dbReference type="RefSeq" id="WP_173119997.1">
    <property type="nucleotide sequence ID" value="NZ_JABRWJ010000001.1"/>
</dbReference>
<evidence type="ECO:0000313" key="4">
    <source>
        <dbReference type="EMBL" id="NRF65715.1"/>
    </source>
</evidence>
<feature type="compositionally biased region" description="Pro residues" evidence="2">
    <location>
        <begin position="940"/>
        <end position="959"/>
    </location>
</feature>
<organism evidence="4 5">
    <name type="scientific">Pseudaquabacterium terrae</name>
    <dbReference type="NCBI Taxonomy" id="2732868"/>
    <lineage>
        <taxon>Bacteria</taxon>
        <taxon>Pseudomonadati</taxon>
        <taxon>Pseudomonadota</taxon>
        <taxon>Betaproteobacteria</taxon>
        <taxon>Burkholderiales</taxon>
        <taxon>Sphaerotilaceae</taxon>
        <taxon>Pseudaquabacterium</taxon>
    </lineage>
</organism>
<proteinExistence type="predicted"/>
<evidence type="ECO:0000259" key="3">
    <source>
        <dbReference type="Pfam" id="PF24096"/>
    </source>
</evidence>
<feature type="compositionally biased region" description="Pro residues" evidence="2">
    <location>
        <begin position="240"/>
        <end position="250"/>
    </location>
</feature>
<feature type="domain" description="DUF7379" evidence="3">
    <location>
        <begin position="1009"/>
        <end position="1095"/>
    </location>
</feature>
<feature type="compositionally biased region" description="Basic and acidic residues" evidence="2">
    <location>
        <begin position="58"/>
        <end position="71"/>
    </location>
</feature>
<dbReference type="PANTHER" id="PTHR13037:SF24">
    <property type="entry name" value="POLYCOMB PROTEIN PCL-RELATED"/>
    <property type="match status" value="1"/>
</dbReference>
<feature type="region of interest" description="Disordered" evidence="2">
    <location>
        <begin position="931"/>
        <end position="959"/>
    </location>
</feature>
<reference evidence="4 5" key="1">
    <citation type="submission" date="2020-05" db="EMBL/GenBank/DDBJ databases">
        <title>Aquincola sp. isolate from soil.</title>
        <authorList>
            <person name="Han J."/>
            <person name="Kim D.-U."/>
        </authorList>
    </citation>
    <scope>NUCLEOTIDE SEQUENCE [LARGE SCALE GENOMIC DNA]</scope>
    <source>
        <strain evidence="4 5">S2</strain>
    </source>
</reference>
<keyword evidence="1" id="KW-0945">Host-virus interaction</keyword>
<dbReference type="InterPro" id="IPR055803">
    <property type="entry name" value="DUF7379"/>
</dbReference>
<feature type="region of interest" description="Disordered" evidence="2">
    <location>
        <begin position="43"/>
        <end position="105"/>
    </location>
</feature>
<evidence type="ECO:0000256" key="2">
    <source>
        <dbReference type="SAM" id="MobiDB-lite"/>
    </source>
</evidence>
<evidence type="ECO:0000256" key="1">
    <source>
        <dbReference type="ARBA" id="ARBA00022581"/>
    </source>
</evidence>
<dbReference type="EMBL" id="JABRWJ010000001">
    <property type="protein sequence ID" value="NRF65715.1"/>
    <property type="molecule type" value="Genomic_DNA"/>
</dbReference>
<keyword evidence="5" id="KW-1185">Reference proteome</keyword>
<name>A0ABX2EA60_9BURK</name>
<protein>
    <recommendedName>
        <fullName evidence="3">DUF7379 domain-containing protein</fullName>
    </recommendedName>
</protein>
<dbReference type="PANTHER" id="PTHR13037">
    <property type="entry name" value="FORMIN"/>
    <property type="match status" value="1"/>
</dbReference>
<sequence>MLTREPWLGDALRALAAVQPADDATTAAVLELLSLPQARRVVAEPVLQPDGPVAPTDQPHRADEDGVRDEAPPPPSPEPPDDAGSHRLPSALQSTEPAPTVSPPPWLGSVAALQIDPALAPQPVPPLLPRQRRRAILAAALSTQVAEGAPDLRRVLRELGHGRPLKRVPRLPRRTLRHGAELRIDRAPWLRPFHEDQLQLRDALIALLGAERLHTVVLEGGPQPLAPRPRRRRERAAEPVPLPERPPGAPTPVLVLSDLGSGWRGDGEPPAPWSSWRDAFAALRRQGRHAVVFTPLPDAALPPLPGLALVAWSERTSLGDTLRARGGQGLAPVRAVTAADLLALARELSPAVVVEPALLRRARRELALPPRAEAELAASDLVHSHGGGGLVFDAEVLRRLRAELAESPQRERALRRIEELRGARRDGTAIEEALIALALRGRLDGEAVDEVLRPALKALAAGGDGAAEVASWAAHAWTRMSPEVRETEAARALAFAASRHTAQPGWLHGGDGDGPALPSARWLFGAGVARRVFSVELRRYGDGSTNLVFGPEQPATCALHRVELPAGAAAWLQVEHAGRRQVLALPAEGSVQVDLAPFEIDQAIVLRTLAGEQVEMMPLGSVREGLQASVLRWGLMGDRALLVAPDLALAVVENDNPSRWPQPGERLEMRFGEMPEDMLTCVGRVVSEKDRLPVVITLVEPPLPITPLDGALGIAGPGDDVLEIESEGALVEKRYQHHTPAPFMHRGELKLMVALLRSDAVAKTADAFARHGFRPPLPINWWVDVAERTARRQWRCLIVPTVNGRRAADELSYQLSKDGMPNWRVAYVPDGRSPDLSEAMAEFAGRFAVLLLVGVGPLHEAWLDVAQHAAAAGRTIGWAPDADATNEELERSLAAWPPEVADAVRRRQWFRLMPPDMLARAVASWSPFADPSAVVEQQTTPPPATSEAPAAPPPRPPGPLSSLRARLIALLETREESALGLFTIDLARRGFELKRTEPQPAISPEQPMLLFLHGTSGDVEMNFGALLKDDRVQRQRLHERYADACFAWQYRSLTVGPLANAVALMRALPAFARLHLVTYSGGGIVAELLCRGMRPSRPPAFDEDDFALLDAQASIEPDHRRLLAELNELLQAKAPTIERFVRISAPIEGSSIYRGGGRTSVRLARAMPWVGGVLSVLPGIDALLTDASVVPGPAALVPGAGVQPLLTRRVEVEAPLTVITGISEPGGLVTRMNDWIARTLGSPDDDSEGDHWVSVASAFGGMERTRGVDYLIERGEQVEHAAYLGIERLRRAVVDALLNESTPPGFGHSRTLGELQQRFAAHKAP</sequence>
<accession>A0ABX2EA60</accession>
<evidence type="ECO:0000313" key="5">
    <source>
        <dbReference type="Proteomes" id="UP000737171"/>
    </source>
</evidence>